<keyword evidence="2" id="KW-1133">Transmembrane helix</keyword>
<reference evidence="4" key="1">
    <citation type="journal article" date="2023" name="Mol. Phylogenet. Evol.">
        <title>Genome-scale phylogeny and comparative genomics of the fungal order Sordariales.</title>
        <authorList>
            <person name="Hensen N."/>
            <person name="Bonometti L."/>
            <person name="Westerberg I."/>
            <person name="Brannstrom I.O."/>
            <person name="Guillou S."/>
            <person name="Cros-Aarteil S."/>
            <person name="Calhoun S."/>
            <person name="Haridas S."/>
            <person name="Kuo A."/>
            <person name="Mondo S."/>
            <person name="Pangilinan J."/>
            <person name="Riley R."/>
            <person name="LaButti K."/>
            <person name="Andreopoulos B."/>
            <person name="Lipzen A."/>
            <person name="Chen C."/>
            <person name="Yan M."/>
            <person name="Daum C."/>
            <person name="Ng V."/>
            <person name="Clum A."/>
            <person name="Steindorff A."/>
            <person name="Ohm R.A."/>
            <person name="Martin F."/>
            <person name="Silar P."/>
            <person name="Natvig D.O."/>
            <person name="Lalanne C."/>
            <person name="Gautier V."/>
            <person name="Ament-Velasquez S.L."/>
            <person name="Kruys A."/>
            <person name="Hutchinson M.I."/>
            <person name="Powell A.J."/>
            <person name="Barry K."/>
            <person name="Miller A.N."/>
            <person name="Grigoriev I.V."/>
            <person name="Debuchy R."/>
            <person name="Gladieux P."/>
            <person name="Hiltunen Thoren M."/>
            <person name="Johannesson H."/>
        </authorList>
    </citation>
    <scope>NUCLEOTIDE SEQUENCE</scope>
    <source>
        <strain evidence="4">PSN243</strain>
    </source>
</reference>
<protein>
    <recommendedName>
        <fullName evidence="3">DUF6603 domain-containing protein</fullName>
    </recommendedName>
</protein>
<keyword evidence="2" id="KW-0812">Transmembrane</keyword>
<feature type="region of interest" description="Disordered" evidence="1">
    <location>
        <begin position="919"/>
        <end position="964"/>
    </location>
</feature>
<accession>A0AAV9GB14</accession>
<evidence type="ECO:0000256" key="2">
    <source>
        <dbReference type="SAM" id="Phobius"/>
    </source>
</evidence>
<evidence type="ECO:0000313" key="4">
    <source>
        <dbReference type="EMBL" id="KAK4445284.1"/>
    </source>
</evidence>
<dbReference type="Proteomes" id="UP001321760">
    <property type="component" value="Unassembled WGS sequence"/>
</dbReference>
<name>A0AAV9GB14_9PEZI</name>
<comment type="caution">
    <text evidence="4">The sequence shown here is derived from an EMBL/GenBank/DDBJ whole genome shotgun (WGS) entry which is preliminary data.</text>
</comment>
<reference evidence="4" key="2">
    <citation type="submission" date="2023-05" db="EMBL/GenBank/DDBJ databases">
        <authorList>
            <consortium name="Lawrence Berkeley National Laboratory"/>
            <person name="Steindorff A."/>
            <person name="Hensen N."/>
            <person name="Bonometti L."/>
            <person name="Westerberg I."/>
            <person name="Brannstrom I.O."/>
            <person name="Guillou S."/>
            <person name="Cros-Aarteil S."/>
            <person name="Calhoun S."/>
            <person name="Haridas S."/>
            <person name="Kuo A."/>
            <person name="Mondo S."/>
            <person name="Pangilinan J."/>
            <person name="Riley R."/>
            <person name="Labutti K."/>
            <person name="Andreopoulos B."/>
            <person name="Lipzen A."/>
            <person name="Chen C."/>
            <person name="Yanf M."/>
            <person name="Daum C."/>
            <person name="Ng V."/>
            <person name="Clum A."/>
            <person name="Ohm R."/>
            <person name="Martin F."/>
            <person name="Silar P."/>
            <person name="Natvig D."/>
            <person name="Lalanne C."/>
            <person name="Gautier V."/>
            <person name="Ament-Velasquez S.L."/>
            <person name="Kruys A."/>
            <person name="Hutchinson M.I."/>
            <person name="Powell A.J."/>
            <person name="Barry K."/>
            <person name="Miller A.N."/>
            <person name="Grigoriev I.V."/>
            <person name="Debuchy R."/>
            <person name="Gladieux P."/>
            <person name="Thoren M.H."/>
            <person name="Johannesson H."/>
        </authorList>
    </citation>
    <scope>NUCLEOTIDE SEQUENCE</scope>
    <source>
        <strain evidence="4">PSN243</strain>
    </source>
</reference>
<evidence type="ECO:0000256" key="1">
    <source>
        <dbReference type="SAM" id="MobiDB-lite"/>
    </source>
</evidence>
<evidence type="ECO:0000313" key="5">
    <source>
        <dbReference type="Proteomes" id="UP001321760"/>
    </source>
</evidence>
<sequence>MDGMKDEKKEGKEKEEEKEKEKEGGGSDVELLVTPHRLGAMADTAVTPEGDAAINSMLESRLAQLKNALHKMYTTTCLDGLDMSTQEKPDWVHVLGQPKSNPVLLWFSEAMFAASLTFRGPIPVSDAPGEKPMYIDIHTTEVRLEVPRVGGSTQSPWSLLFSTSQQAFESQFGHESLVFPSARTEKTANKEPKAHHPTWTGEELQNGMTDFIMGQVFSLDLSNPNTENSGPESVKDLVQFLEAFDNCPTWLLEALNDVPLRLDVSPGARSFMTYCPDAQGWIGARLQLTMGDVRESNSWLGALVQHALWDNLQLKEAKVIGAKGVTKSHHVDQAPQANIVSTMFIRASLFGAVPGQTNERELDLALGVHAGGYMLMLQFSADDHAPPLLVHLMDWFNTKFKDNVPFPTDLASVLNAAVETVSKVVTPRQVVIMLGRDNSFESLRVDLEADMSFGAESGKSVPFLLTLQWWTSGRVEISGSLWDRFLPGVLEPKAMTPPMLDVFREDFLELGPRTDNSQDYVSLPHIIPGQDIAHLLPGVPKEITEARVDVIYDLGVTTMSVAGRLQCERQPSKSEIPPLWLDELDLLFSHEFGDSPQSKLLLRGTVMLAPRVTSDVDPISLKVEVSYLSGWTIVASLANVKFAHIYELFDSDGQQDAVQNFLEHVSIPSIDVKYAFSEGQPTRLDVAGTLLLGPVELELKYRHFGMKNGASDWRIDASLKPGEAVEVEIGSLTIGELLADINRGSTDLLPSFIADMSLPVDELGISLTCTKSVSPGKETMVVFCLEARFSDFHFSFVQIQDHKTLEGADGQLDAPPTRMLRVALTGLPRVPSMPIIDALEQPFDQLDFIWLSQDLTRGELQVLNSIFYDQKGETLYFTDTTDPSKRSDEDKLGAAGCHFQVVVKENGQPHLVMDHLFSRQSPSPASAASEDAAEEGDGGGEGNTTAAPPKEGTSGNGNTTTAPVSKSFGSLSVRDISLSMAANKLSMSLSASATLGPLAFDVMGLTLALDFSRLKSMSDLTDLSKGIISVSVSGLALLYAEPPVTLAGMLKQVSTTEAEGYAGGVIMAVDPYTFCAAGAYEKMHVGKAAFKTVFVFAKLVGPLIELEFAELSGVTGGFGYNSALRLPTTAAELPSFPFLSIGTGPVSTAGSSTTPMDQLRALIGVNDVDAGQPGSTSAPWIYPKNNSVWVTFGLSATALQCLTVQALVSVSLSSTPVFGLLATAVATMPPDSPPQEAILLAELYVGAVINPSAGLLVAVGALSPRSFVFSSSCHLTGGFALSSWFSGSAYAGDWVLTVGGWHPSYVPPAHYPATPARVGISWAYDDDLYIRGEAYFAITPHICMAGGRLDVVLDKGDLGARFSAWADFLIKYKPFYFLANVGVEIAVSLVLHLLFWKKTIRASLGADLELWGPPIGGVAHVSLWFIHFSVHFGPGLKARAALSLPEFDGEVRKALEKEEPEAERKDFVLAVTAGMVPRRQGKTEAEVGVEVKQAEAWVVRATTFEFEVHARYPISTVTTNTSDPGILTHDPLHFKLMEKPEETWTTAVNVTVRRTDAGHEHDSIGDLGSDNGFRQEPIVKQVPAALWTIYDAKEDPLTGSKTALRGDAKRTVPHVMGLKMMARHPGRSPDQLQPINPKEFGILDVFGADEGEGAKPDPFLPSVGEAREEFTAQKDDPQHSREEKIDRVKGFVTDEFAIKRRDRALDIYQDLYGGEKLSDRRPPTRFLRRLKREWRVAPSLSQIPQLDLVSRPRVMA</sequence>
<dbReference type="InterPro" id="IPR046538">
    <property type="entry name" value="DUF6603"/>
</dbReference>
<evidence type="ECO:0000259" key="3">
    <source>
        <dbReference type="Pfam" id="PF20248"/>
    </source>
</evidence>
<feature type="domain" description="DUF6603" evidence="3">
    <location>
        <begin position="964"/>
        <end position="1508"/>
    </location>
</feature>
<keyword evidence="5" id="KW-1185">Reference proteome</keyword>
<organism evidence="4 5">
    <name type="scientific">Podospora aff. communis PSN243</name>
    <dbReference type="NCBI Taxonomy" id="3040156"/>
    <lineage>
        <taxon>Eukaryota</taxon>
        <taxon>Fungi</taxon>
        <taxon>Dikarya</taxon>
        <taxon>Ascomycota</taxon>
        <taxon>Pezizomycotina</taxon>
        <taxon>Sordariomycetes</taxon>
        <taxon>Sordariomycetidae</taxon>
        <taxon>Sordariales</taxon>
        <taxon>Podosporaceae</taxon>
        <taxon>Podospora</taxon>
    </lineage>
</organism>
<dbReference type="EMBL" id="MU865967">
    <property type="protein sequence ID" value="KAK4445284.1"/>
    <property type="molecule type" value="Genomic_DNA"/>
</dbReference>
<feature type="region of interest" description="Disordered" evidence="1">
    <location>
        <begin position="1"/>
        <end position="29"/>
    </location>
</feature>
<proteinExistence type="predicted"/>
<dbReference type="Pfam" id="PF20248">
    <property type="entry name" value="DUF6603"/>
    <property type="match status" value="1"/>
</dbReference>
<gene>
    <name evidence="4" type="ORF">QBC34DRAFT_358588</name>
</gene>
<feature type="compositionally biased region" description="Basic and acidic residues" evidence="1">
    <location>
        <begin position="1"/>
        <end position="25"/>
    </location>
</feature>
<keyword evidence="2" id="KW-0472">Membrane</keyword>
<feature type="compositionally biased region" description="Low complexity" evidence="1">
    <location>
        <begin position="921"/>
        <end position="930"/>
    </location>
</feature>
<feature type="transmembrane region" description="Helical" evidence="2">
    <location>
        <begin position="1375"/>
        <end position="1396"/>
    </location>
</feature>